<feature type="compositionally biased region" description="Low complexity" evidence="8">
    <location>
        <begin position="1315"/>
        <end position="1343"/>
    </location>
</feature>
<dbReference type="Proteomes" id="UP001234178">
    <property type="component" value="Unassembled WGS sequence"/>
</dbReference>
<dbReference type="InterPro" id="IPR003108">
    <property type="entry name" value="GAR_dom"/>
</dbReference>
<gene>
    <name evidence="13" type="ORF">OUZ56_004138</name>
</gene>
<evidence type="ECO:0000256" key="9">
    <source>
        <dbReference type="SAM" id="SignalP"/>
    </source>
</evidence>
<dbReference type="InterPro" id="IPR011992">
    <property type="entry name" value="EF-hand-dom_pair"/>
</dbReference>
<feature type="compositionally biased region" description="Low complexity" evidence="8">
    <location>
        <begin position="7889"/>
        <end position="7911"/>
    </location>
</feature>
<keyword evidence="9" id="KW-0732">Signal</keyword>
<feature type="region of interest" description="Disordered" evidence="8">
    <location>
        <begin position="7272"/>
        <end position="7409"/>
    </location>
</feature>
<dbReference type="SMART" id="SM00250">
    <property type="entry name" value="PLEC"/>
    <property type="match status" value="31"/>
</dbReference>
<evidence type="ECO:0000259" key="12">
    <source>
        <dbReference type="PROSITE" id="PS51460"/>
    </source>
</evidence>
<dbReference type="Gene3D" id="3.90.1290.10">
    <property type="entry name" value="Plakin repeat"/>
    <property type="match status" value="12"/>
</dbReference>
<dbReference type="SMART" id="SM00054">
    <property type="entry name" value="EFh"/>
    <property type="match status" value="2"/>
</dbReference>
<dbReference type="CDD" id="cd00176">
    <property type="entry name" value="SPEC"/>
    <property type="match status" value="18"/>
</dbReference>
<dbReference type="InterPro" id="IPR049538">
    <property type="entry name" value="PCN-like_spectrin-like_rpt"/>
</dbReference>
<dbReference type="SMART" id="SM00243">
    <property type="entry name" value="GAS2"/>
    <property type="match status" value="1"/>
</dbReference>
<dbReference type="SMART" id="SM00033">
    <property type="entry name" value="CH"/>
    <property type="match status" value="1"/>
</dbReference>
<keyword evidence="4" id="KW-0677">Repeat</keyword>
<dbReference type="Gene3D" id="1.20.58.60">
    <property type="match status" value="31"/>
</dbReference>
<keyword evidence="5" id="KW-0106">Calcium</keyword>
<dbReference type="InterPro" id="IPR035915">
    <property type="entry name" value="Plakin_repeat_sf"/>
</dbReference>
<dbReference type="InterPro" id="IPR018247">
    <property type="entry name" value="EF_Hand_1_Ca_BS"/>
</dbReference>
<dbReference type="SMART" id="SM00150">
    <property type="entry name" value="SPEC"/>
    <property type="match status" value="35"/>
</dbReference>
<dbReference type="CDD" id="cd21189">
    <property type="entry name" value="CH_PLEC-like_rpt2"/>
    <property type="match status" value="1"/>
</dbReference>
<feature type="compositionally biased region" description="Low complexity" evidence="8">
    <location>
        <begin position="7838"/>
        <end position="7852"/>
    </location>
</feature>
<keyword evidence="6" id="KW-0206">Cytoskeleton</keyword>
<dbReference type="InterPro" id="IPR018159">
    <property type="entry name" value="Spectrin/alpha-actinin"/>
</dbReference>
<dbReference type="SUPFAM" id="SSF143575">
    <property type="entry name" value="GAS2 domain-like"/>
    <property type="match status" value="1"/>
</dbReference>
<dbReference type="SUPFAM" id="SSF46966">
    <property type="entry name" value="Spectrin repeat"/>
    <property type="match status" value="30"/>
</dbReference>
<feature type="compositionally biased region" description="Polar residues" evidence="8">
    <location>
        <begin position="7725"/>
        <end position="7737"/>
    </location>
</feature>
<dbReference type="Gene3D" id="2.30.30.40">
    <property type="entry name" value="SH3 Domains"/>
    <property type="match status" value="1"/>
</dbReference>
<dbReference type="Pfam" id="PF00435">
    <property type="entry name" value="Spectrin"/>
    <property type="match status" value="21"/>
</dbReference>
<evidence type="ECO:0000256" key="3">
    <source>
        <dbReference type="ARBA" id="ARBA00022553"/>
    </source>
</evidence>
<dbReference type="PROSITE" id="PS50222">
    <property type="entry name" value="EF_HAND_2"/>
    <property type="match status" value="2"/>
</dbReference>
<sequence>MMGYLTMERGFPFIFLFFFLNISDIMVGQDESLTAREALLRWAQRTTAKYPGVRVKDFTSSWKDGLAFSAIIHRNRPDLVDWRSLKNRGIRDRLDSAFNVVEREYGVTRLLDPEDVDTPEPDEKSLITYISSLYDVFPNPPALHPLYDPETQRKYSDYRELSSSLHVWIRESTLLMQDRNFPNTLIEVKKLALESNRFRTDEVPPRLREKQHIGRLYKDIEKFLEETEEKLEPELRPDVLERNWNQLLLLHQERDAAIHKEMERLERLQRIAEKVHREAKQSDARLDEVEARIDEEAKRLDRLHPRDAMKNCEVLNAELASIEETIKIMFTDVQALKDGRYNQTADLHKRVQRIHQRWQSIRAVFQTRLVEVLPSLTSPDAGRSSRSSLEARLFETNEHFRFLRECSEWVRSKLTQMEKAAYGSDLPSVQIELESHLKEHKSVDKFQSNVEKCISNKIKFQSEESVIYVHHVTILQKSYTELTVTSKKRLSDLEMLQDFIQSATTELIWLNEKEEIEISRDWSSKSLNVTEIERYYEALMSELEKREIQVSAVQDRGEALVLQHHPASKCVEAYMTALSTQWKWLLQLTLCLETHLRHAAVYHNFFSEVEKCEQWCILQDQLLNSTYSQSEFTLDEGEKLLKEMQDLREDLSHYSSVVEALYERSREVVPLKQRRTSLRQPIAVTSICIYKQVEVAIGKDEVCKLVSNSSKTKWKVVTNNGVECQVPSVCLLIPPPDPEAAEAAERLKRQYDRCEALWLKKQMRMSQNMIFATIKVVKSWDLSQFMAMGKDQRDAIRKALNEDAEKLLQQGDPNDPQLRRLQREIDEVNQLFDEFERRAAMGNRPELSQRAIGDQLTTLLVQLEESERTLISRITAPLPRDLDQLEQLVVEHKHFETELQLLQPELESAKENVEACPRKTPSMQTKLDTCITKWNNIWQNSNLYIERLKGTEIVLNGLDESTKFVSRLEIQLASCENMPSEPESLRKVHDDLVDMQSNIQMQQGVIDQLAEEAGTVRQLVVRSRTSVNATIRKHPDVDRLEAEVKTVITRWSNICTQVVERLQSCETTFEHLERYSAMSQVNHTWIDATSETVSKMPPVENGVQAKAQLDSTAKLYNGVAAKKPSMDEANILGARLIREAKIYDIRLKSYRTALEEFQPSWDGIVQTRRTSRGSATAMEYVARDLDDLNGRYEELVDALQRRLQLLCDMAQQELDEFEFDVGCLAERPVVHTYLNELHVCSNNSDNDESHDDADMPSIPYSPKTSMSSSPPRRSSITTVYIDSEQQMSTRVSTTTLIQRRDSGSNGRMSAESSRRQSQSIVSSSMSSATSTTSSSMTHSLSNTPHFANRKTGQQLTLTEAIQTGLLDVERGAFIDPLTGNALTLSEAASQGLVDSTVASALTQPSLGLRNPRTGQGISLMQAIQLGLYDASRGGFVHPQTREPVTAEEALLMGILLREKVSTLVALGVITTGPPSLVEALQLGWVDYDTAFVTVPQKGVRCSLHEAVVSELVSVGLRRRSTHLYDALRQGLIDPQTRMFTNRDQRVSVSEAVERRMIETEIATIVDPNGRRITLGEAIDSGVVDPSRCTLKVDAVKSVSWETALRDQLIVKPLTLKECVDRQLVSADGTIVDPLSSSLRPVSWNLLRAAKAGLLDVDSTKSVADSQTGQTLTLAEALGEGIIIPSGLYVERPHGATMTLEEASELGLLLSEGLEFLPPRRPSTGSENDPPPNGWPLKVAIENKYLDTNTGLFAVPGTDRLVSLEECILLSIIRPDSASVLDPSTKHYIPILRAFEKKILTPTGHYKEPNAKALNIREALNRYHIIFVDDDSVSPSSTVKRGFSPRRERQSSVEGSPPKMKPPSLSESPSRREISRNKSVDAGSPFDDLPPPDLQDIRLAPGVIFAPSSGVVSIDETKETLNLLEALKRNVVQPSKVKVRDPTSPAKELSVTEAIRKGIVSKETGDYKYSGGRTLSLLEAVRVGVVTVIGRPASEPEAVMEVAKSSNTWKDVRIKLVDPFTGAEVTWESALERHVLDADTVTQLAAKVTDQHQPKLTAELLSCIILSDATTGKQLPVKDGLDHGIVTERRLVELIQEQKPVPYRLMDLVGIPLDGSDYRKMSLAQQTRSKITTEPKFSVAIGRARSVQQEPGKLQRIRRKVMKPREAAIRGLVDAQTAELLEVPSASIETLIKQQKIDAETTGAISDVLRGHQLTLREALERGVLDDETGEMQFPVASSVSVTEAVERGLYDQHCGCFIHPENGSSLSLAEAVQCEIIDPQTQVVDARSEERKSVALSLAIAIGLVDEKNGDVQTANGPVSMMEAVATRHLYLPSPRIWAPQVPPVGLTLPVALDRKLIDASALEMIHPSTGRRMALEQAIDNHLIMAIPYPAAPEYVLLRRAIEKRMLDVDRKTFTDTAGRKMNVTEALERGILVIKRPIQYHSTVVSSVESTRLDETLVSTETLITRNVQCVPGYTLIGGDQVKNERTGRIMTLEKAGRLGLIIGIQADQLSFQEAVSEGFVHLASGTFTRPGTHERMTINLALKEGWLRLDGYSDVRLNKTSSKMTAETLIYDYNSQQMISVQQAIRSGLLGQNGEYQQSGKALPFNEAVRSGLVAVLGVPEMPGRDPDSMPVLFNLSPVCSREANEPVLAFRSRRTSIRNALKEERIASQAQLVVRKSRMSVDEALRQNLATPTAIISIEENDQIHLVGEPDLHISPVDILDRDFAIEHGFYDPSQELFVDIETGDSIRVADATALGILNGKEILIKDVRCNSVVTLDEALDKQIVDPVTGHMIDPKKGKKIAFYEAVQLGWIEASPAAHRAHLGDPITFKYVVNKGWYAVDSGLLSLPKLKTPVQLSVAIRHQYVNPDSVIFRVFSTGEDLTLTQAAQRGWIDPLAGAVKQNEDAKPIDFAKAVQSGLLQPKRKAIALEAAIRNGSFNGSNGRITESVCQKALTIEETINWGLIDAFISEIHDTKRQKMISLEEALDSRLVDSGKGRLMNTATGQWMDLVTALKQGLISTQTTTLSVFDAVNDGLYDPDTGKFSNPFTGRQETLRESIDSGLIDGSSARVRQEDESYISLGEAAESLEGQRLDQAIDEKKIIPLHKAWSLQEALAHQLYERETGLFVMAGRDKITLHTAIQKGFIQKSALTVKDPRSSDILSLGDAIKMGIIDSTSGMAIDPSTSVEMDFVAAMERGLIIGAKRKLSITEALLKGMYDMKSGRFSTLSEVRKPKLPTDVAIRNGVIDSTANLVRNFKTGNVVTFEQAVREQLIDVKQGTLRISAKQTSDFQQALDGGFLIEVQRPLFLSEAMVKEVFNHQTGLFLDPLTGQWLTLIESIESGLIDPESVHVKDTRFGFLRKTSLTTAIELGTIDGQTTRVTDLSSGKEYTLAEAFANELIVDSKAPVSIQRMIHQGLYDEATGRVTDPNSGRKITIHEALRRCVLHPLLPCFFERQTGNLLSLAETCRNGIIDRQTGLFRLPQSKLEMPLNKALEREFILDIEQPFSLYDAVRVGFFDRHRNCFFHPTNGRRLNLDVACKENLIQATKSIVKHGKTGRYMKLDEAVCIGLIDAERNAYCLPGSSDMTFPEALERCFIVTSKSGLTLEEAIRNGLYAHETGKFVDPSVGDLLDLNQALKHGLIDGSTTALKDASTGSLKSLNSAIEDGDIDGVRGRVVEARGKRSMNLETAVEEQVIVTVDRALTFNQAVRDGAIDLTIGTFVDPRTSCRHTLEEAIRHELIDPQSAVIKNPQTGGFITVKRAITEGIVDMRKRAIVDRQTGHLGPLCIIFEQGTVVFHRQTIGFDEAIEQGQFNLKIARLMEPSSNEELNLKQAVAFGCLNSDSVLVRDNLHRQLLKLSAAFELAIVDADQGLVLDNSSGKQVTLSEALATGLIVTPKRQLSLIEAIEFGLYNIETGRFSDPFTQRSLTLAEVVDTALLDFSTNLAKDPETGRILSITQAIEEGLVNASSGRLADMNLAEALSKGFLLTTSARQAMEERYKLCDDGMARLLVWISNIEAQLANQDTVREDVAELKNQINVIRGVRDDMESHSRPVNACLDQVRQIVSQGGEYLSADEINTMESKGQELKKRYDTGTDQTDKLLRKVSVALDELHKFRTEISNFKTWIVKSNKLAEEKERQLANLSRVQANAETTREFVSDVIAHQADLRFITMAAQKFVDESMEYLAVLNDFRDKLPQRMRHIEPSELLVKAEVVEVTEDYQTLMKRANRLSDKMTDINSKNKDYQEIVTKAKAWLKEVEPKATKIVSEPLGAEPKAVEDQLGRAKALNNDVMANERLVNHTVQAATSLLTALDGDVSEVERSNLESVPADIQDRYKKLLNALTDKCQFLDNALVQSQGVQEALDSLANWLSQAENQLKNMTKPTSLNKDRLDEQLREHRVLVADIDSHRAGFESINEAAAALVANPDNARVARKIEAKMKDMNSRYEKLQDKVYKRGYVLEEIYKSLDTFTTSVTQFDDWYQQVWEILDASDQEEAEQLSSRIEDISQQKDQRRENFDNMLQIGRTLVVKKDIADATPVREKIKTLEMQWKDLSTIIEQSLKDGKARTDQLHTYEKLRDQVLEWLTKNEGRVDALEPVAVDADILKRQTDELRPIMKEYRDYETTISRVADLGTAYENMSRPAGDTSRKPSIVSPSKRSSITTHSSVVQKQIADIYDRYGQLGSKLHDRKAELELMTEEAKKHTDALKTLAAFLDKVERQLPRDSAVPQTRDDAEKQLRSVKNVLEDMYDKQPQLDGLKTQVTELLRRKSGVPGADALQDQLVTVSGRWKDLQDRCKARSKFLEDVKDFHDTHDQLSAWLTAKDRMMSVLGPISSDPRLVHHQLQQVQVLREEFKAHEPQVQHLERLADLILEIAEPNSNDGRKVNDKVVSISAKWSDLIGRLEERKQNLDAASGTSRQFYANLGQLQDALQKISDNLEELAVENVYPEEILKHLEDLQDQLESQRPLIAGLETVGEQLCAVLSDASSKAEVAQKLSQIDKMHAQLQKKLDNRRAELENLLKDNREFEDQCGQLQEWLGDCASLLVEALQVSADRDVLRRQLQHNEPAYKDVMDREHEVIMMLDKGQELANQSPNKNEAKAFNKLLEKIRGDWNKVRQETVSRHRRLQTCMELCRKYDGSQEMFLPWLDQAEAKLNQMQPVAFKKSDLDAQVKDLQSFRNDISRHSATFETNRSLGESFLSACDVDKEGVKNELTITKERWDQINAAVLERSQSLEDIAQRLAEFIELLRDSQHAMQRCEDRLSSHDALGPAARDSRLLDRIRTLLDEAVQLEKGVDRVHQYATGLVADAASHDSNASHIQDQAEDLARRYSELRAHLEDRCNMLETASVAVLQFNEHVKAVLGDLSTLETELDSMSPAGRDLDTLNNQLDQTHHFLAKLEARQTEVEAIATDGQNLVSEGHAPDAQGLRDQLDSLRKQTTRLEDRGKNRLDELEKTLVRVESFYDLHSNIMQHIDEASNEERAFKPIVGDVELVRQQQEEFRSFKQDLIIPLGQNVEEANRSGQGLVQSAANGVSTTALESDLEKMNDRWNNLKEKLNDRERRLDVAFLQSGKFQEALQGLSKWLSDTEEMVANQKPPSADYKVVKAQLQEQKFLKKLLLDRQQSMSSLLDMGQDIANHAHPEEQAEIEEQLQELVARFDALTNGADDRMEALEKAMAVAKEFQDKFSPIADWLEKMERKIKDMEIVPTDEEKIQQRIEEHDLLHDDILSKKPAFDSLTDIATNLMSLVGEEEASVLADRLTELTDRYGALVENSEALGRLLSDAKTGLRHLVLSYEDLLAWMESMESKLFKYRILSVHVEKLQEQMEELMYLTEEVAGHQPQVESVVDTGLELMRHITNEEALQLKEKLDSVQRRYTDLTGRADDLLKHAQETLPLVEQFHVSHNRLANWLLDAEDRLQALDSSSAASGGSAGLDVQESIIARLESELSEVRPFLDMVNQSGPQLCQRCPGEGSAYIESLITRDNRRFDAICEQIQRKAERLHLSKQRSMEVVGDLDELLDWFRETEQQLRESEPPSSDPEVIRVQLKEHKVIGDEISTQKGRVRDILSAAQKVLRESPQTEDSAFIREKMEDLKETRDRVSELSADRLSILEQALPLAEHFYEAHSDLSNWLGEIEEALSNLDDPAIRPEQIVRQQEGTKLLMAEVAEHKPLFDKLNKTGTTLAKLCIEEEGVKVHDILESDNARYAALRSGLRERQQALEEALQETSQFSDKLDGMLAALATAFEQVKSAEPVAAHPDKIQEQMQENQSVVEDLEKRESAFEAVKRAADEVIVKNPSDPAVKDIEGKLKKLSKLWDTVVSATGERGKSLEEALAVAERFWEELQAVMRALKELQETLVTQEPPAVEPAKIHQQQATLQDIKTDIEHTKPEVEHCRQVGQELINLCGEPDKPEVKKHIEELDSAWDNITALYAKREENLIDAMEKAMEYHDTLNSLAEFLEKAEKKFHEMRPLGTDIETVKEQIEQLKAFKADVDPQMVKVETLNRQAADLADRSSPDQAARLKEPLAKVNRRWEDLLRGVVDRQRELEHALLRLGQFQHALNELLVWIQRTDSTLDELKPVFGDPSVIEVELAKLKVLINDIQAHQTSVDTLNDAGRQLVETDKGSDDSNKTQQRLVLLNKKWGDLVEKASSRQKELEDALREAQQFTAEIQDLLLWLNDIDGALSMSKPVGGLPETASDQLQRFMEVYHELEKNRPLVESCLQRGAEYLKRSTDGAAVSLQHNLRTLKQRWDNVMNRANDKKIKLEIALKEATEFHDALQAFIDWLTNAEKTLGGLKPASRVMETVLSQIEEHKSFQKDIAAQREVMLSLDKKGTHLKYFSQKQDVILIKNLLISVQHRWERVLSRAAERTRALDHAYKEAKEYHDSWHELYSWLDEAEKGFDDAVLQLGKDPEKIKQLLAKHKEFQRTLGAKQPTYDGIVRLGKLVKDRAPKTDEPTLKQMMSDLKAKWQSVCNKSVDRQRKLEEGLLFSGQFKDAIQALVDWLCKTNPAQMMEGPVHGDLDTVMALREQHKNFEEELNSRLAQTKQVRKMAVDVMANASEEDRAAIQKQVSELDVTWENVSKAASTRSANLDDALVQAETLHKAVNMLLEWLSDAEMKLRFAGALPDEEPETKQQLADHHKFLEEVIKKETDKDDTLALAQDILGKAHPDAVSVIRHWITIIQARWEEVMAWANQREHRLNEHLRNLREMASMLEELLAWLATAEKTLITLEAEPIPDDLPIIEGLIKDHQEFMEDMAKRQPEVDRVCKTKQAPRTNQPGKMERKPSRNKSTSSVPDREFSQSPTRESSPEHDTPARRSSRVTPDRENSLIPRLVRPSYKPQSRESTPGPQQQSRKPSQATSPSPARDGSPSRDYPKPWMVGTSRSSPGREKTPDNYWPHIGPRFAPAVTPVGGNSRKGSKVSVEMLPRNPRARQLWDRWRNVWMMAWDRQRRLHDKLNYLQELEKVKNFSWDDWRRRFMKYMNNKKSRVTDLFRKMDKNNEGFIPREDFIEGIMKTKFPTSRMEMNAVANMFDRNNEGYIDWKEFLAALRPDWEERPTTEDEIIHDEVKRAVNQCTCRNRFKVHQVGEGQYRFGDSQKLRLVRILRSTVMVRVGGGWVALDEFLVKNDPCRAKGRTNLELREQFILPEGASQGMTPFKTRASPNSSVSSQPGTGQMVVSPLHARSPSLPTAGPITKVRERTVRSSPMRPSFSAGTPDSSVSESDGSFHLHSGRKASAPPRTMMSGGGSHSGSRPASRNADSKHGSIQSLDSYDGGYAQKTPTGIRRTPSFQRPDSASRNQPGSSSTLPRKRSTIPSPVETRARHPSGSSASGVSPSPSGGFNGGGISAASRSRILRTTSASNIPVLTSTPSRARQSITASHRSSISSSRPVSRTPSTSNIPVLTTPSQRGRTASGSSGAGTPGTPGMMRREGTSDSMTGIARKTTSTGIRKPSGTPLSRPSPK</sequence>
<evidence type="ECO:0000256" key="8">
    <source>
        <dbReference type="SAM" id="MobiDB-lite"/>
    </source>
</evidence>
<evidence type="ECO:0000313" key="14">
    <source>
        <dbReference type="Proteomes" id="UP001234178"/>
    </source>
</evidence>
<dbReference type="PROSITE" id="PS00018">
    <property type="entry name" value="EF_HAND_1"/>
    <property type="match status" value="1"/>
</dbReference>
<feature type="coiled-coil region" evidence="7">
    <location>
        <begin position="5388"/>
        <end position="5451"/>
    </location>
</feature>
<feature type="coiled-coil region" evidence="7">
    <location>
        <begin position="5008"/>
        <end position="5035"/>
    </location>
</feature>
<feature type="region of interest" description="Disordered" evidence="8">
    <location>
        <begin position="7873"/>
        <end position="7976"/>
    </location>
</feature>
<feature type="compositionally biased region" description="Polar residues" evidence="8">
    <location>
        <begin position="1278"/>
        <end position="1311"/>
    </location>
</feature>
<evidence type="ECO:0008006" key="15">
    <source>
        <dbReference type="Google" id="ProtNLM"/>
    </source>
</evidence>
<feature type="compositionally biased region" description="Low complexity" evidence="8">
    <location>
        <begin position="1257"/>
        <end position="1277"/>
    </location>
</feature>
<feature type="coiled-coil region" evidence="7">
    <location>
        <begin position="5862"/>
        <end position="5889"/>
    </location>
</feature>
<dbReference type="Pfam" id="PF21020">
    <property type="entry name" value="Spectrin_4"/>
    <property type="match status" value="1"/>
</dbReference>
<dbReference type="EMBL" id="JAOYFB010000001">
    <property type="protein sequence ID" value="KAK4002300.1"/>
    <property type="molecule type" value="Genomic_DNA"/>
</dbReference>
<reference evidence="13 14" key="1">
    <citation type="journal article" date="2023" name="Nucleic Acids Res.">
        <title>The hologenome of Daphnia magna reveals possible DNA methylation and microbiome-mediated evolution of the host genome.</title>
        <authorList>
            <person name="Chaturvedi A."/>
            <person name="Li X."/>
            <person name="Dhandapani V."/>
            <person name="Marshall H."/>
            <person name="Kissane S."/>
            <person name="Cuenca-Cambronero M."/>
            <person name="Asole G."/>
            <person name="Calvet F."/>
            <person name="Ruiz-Romero M."/>
            <person name="Marangio P."/>
            <person name="Guigo R."/>
            <person name="Rago D."/>
            <person name="Mirbahai L."/>
            <person name="Eastwood N."/>
            <person name="Colbourne J.K."/>
            <person name="Zhou J."/>
            <person name="Mallon E."/>
            <person name="Orsini L."/>
        </authorList>
    </citation>
    <scope>NUCLEOTIDE SEQUENCE [LARGE SCALE GENOMIC DNA]</scope>
    <source>
        <strain evidence="13">LRV0_1</strain>
    </source>
</reference>
<dbReference type="Pfam" id="PF00307">
    <property type="entry name" value="CH"/>
    <property type="match status" value="1"/>
</dbReference>
<evidence type="ECO:0000259" key="11">
    <source>
        <dbReference type="PROSITE" id="PS50222"/>
    </source>
</evidence>
<dbReference type="InterPro" id="IPR036872">
    <property type="entry name" value="CH_dom_sf"/>
</dbReference>
<feature type="region of interest" description="Disordered" evidence="8">
    <location>
        <begin position="1832"/>
        <end position="1892"/>
    </location>
</feature>
<dbReference type="Gene3D" id="1.10.418.10">
    <property type="entry name" value="Calponin-like domain"/>
    <property type="match status" value="1"/>
</dbReference>
<accession>A0ABQ9YNW1</accession>
<comment type="caution">
    <text evidence="13">The sequence shown here is derived from an EMBL/GenBank/DDBJ whole genome shotgun (WGS) entry which is preliminary data.</text>
</comment>
<name>A0ABQ9YNW1_9CRUS</name>
<organism evidence="13 14">
    <name type="scientific">Daphnia magna</name>
    <dbReference type="NCBI Taxonomy" id="35525"/>
    <lineage>
        <taxon>Eukaryota</taxon>
        <taxon>Metazoa</taxon>
        <taxon>Ecdysozoa</taxon>
        <taxon>Arthropoda</taxon>
        <taxon>Crustacea</taxon>
        <taxon>Branchiopoda</taxon>
        <taxon>Diplostraca</taxon>
        <taxon>Cladocera</taxon>
        <taxon>Anomopoda</taxon>
        <taxon>Daphniidae</taxon>
        <taxon>Daphnia</taxon>
    </lineage>
</organism>
<dbReference type="PANTHER" id="PTHR23169">
    <property type="entry name" value="ENVOPLAKIN"/>
    <property type="match status" value="1"/>
</dbReference>
<dbReference type="InterPro" id="IPR002017">
    <property type="entry name" value="Spectrin_repeat"/>
</dbReference>
<dbReference type="InterPro" id="IPR043197">
    <property type="entry name" value="Plakin"/>
</dbReference>
<keyword evidence="2" id="KW-0963">Cytoplasm</keyword>
<feature type="compositionally biased region" description="Polar residues" evidence="8">
    <location>
        <begin position="7352"/>
        <end position="7376"/>
    </location>
</feature>
<dbReference type="CDD" id="cd00051">
    <property type="entry name" value="EFh"/>
    <property type="match status" value="1"/>
</dbReference>
<feature type="compositionally biased region" description="Polar residues" evidence="8">
    <location>
        <begin position="7801"/>
        <end position="7820"/>
    </location>
</feature>
<feature type="compositionally biased region" description="Polar residues" evidence="8">
    <location>
        <begin position="4658"/>
        <end position="4669"/>
    </location>
</feature>
<dbReference type="PROSITE" id="PS51460">
    <property type="entry name" value="GAR"/>
    <property type="match status" value="1"/>
</dbReference>
<evidence type="ECO:0000313" key="13">
    <source>
        <dbReference type="EMBL" id="KAK4002300.1"/>
    </source>
</evidence>
<evidence type="ECO:0000256" key="6">
    <source>
        <dbReference type="ARBA" id="ARBA00023212"/>
    </source>
</evidence>
<dbReference type="InterPro" id="IPR036534">
    <property type="entry name" value="GAR_dom_sf"/>
</dbReference>
<dbReference type="Gene3D" id="3.30.920.20">
    <property type="entry name" value="Gas2-like domain"/>
    <property type="match status" value="1"/>
</dbReference>
<dbReference type="InterPro" id="IPR041615">
    <property type="entry name" value="Desmoplakin_SH3"/>
</dbReference>
<dbReference type="InterPro" id="IPR001715">
    <property type="entry name" value="CH_dom"/>
</dbReference>
<feature type="compositionally biased region" description="Basic and acidic residues" evidence="8">
    <location>
        <begin position="1868"/>
        <end position="1878"/>
    </location>
</feature>
<feature type="domain" description="Calponin-homology (CH)" evidence="10">
    <location>
        <begin position="33"/>
        <end position="138"/>
    </location>
</feature>
<dbReference type="PROSITE" id="PS50021">
    <property type="entry name" value="CH"/>
    <property type="match status" value="1"/>
</dbReference>
<dbReference type="PANTHER" id="PTHR23169:SF23">
    <property type="entry name" value="SHORT STOP, ISOFORM H"/>
    <property type="match status" value="1"/>
</dbReference>
<dbReference type="InterPro" id="IPR002048">
    <property type="entry name" value="EF_hand_dom"/>
</dbReference>
<feature type="compositionally biased region" description="Polar residues" evidence="8">
    <location>
        <begin position="7301"/>
        <end position="7319"/>
    </location>
</feature>
<feature type="region of interest" description="Disordered" evidence="8">
    <location>
        <begin position="1245"/>
        <end position="1351"/>
    </location>
</feature>
<feature type="coiled-coil region" evidence="7">
    <location>
        <begin position="5542"/>
        <end position="5569"/>
    </location>
</feature>
<evidence type="ECO:0000256" key="7">
    <source>
        <dbReference type="SAM" id="Coils"/>
    </source>
</evidence>
<proteinExistence type="predicted"/>
<comment type="subcellular location">
    <subcellularLocation>
        <location evidence="1">Cytoplasm</location>
        <location evidence="1">Cytoskeleton</location>
    </subcellularLocation>
</comment>
<feature type="chain" id="PRO_5046615879" description="Dystonin" evidence="9">
    <location>
        <begin position="29"/>
        <end position="7976"/>
    </location>
</feature>
<evidence type="ECO:0000256" key="5">
    <source>
        <dbReference type="ARBA" id="ARBA00022837"/>
    </source>
</evidence>
<protein>
    <recommendedName>
        <fullName evidence="15">Dystonin</fullName>
    </recommendedName>
</protein>
<keyword evidence="14" id="KW-1185">Reference proteome</keyword>
<feature type="coiled-coil region" evidence="7">
    <location>
        <begin position="258"/>
        <end position="299"/>
    </location>
</feature>
<dbReference type="Gene3D" id="1.10.238.10">
    <property type="entry name" value="EF-hand"/>
    <property type="match status" value="1"/>
</dbReference>
<dbReference type="SUPFAM" id="SSF47473">
    <property type="entry name" value="EF-hand"/>
    <property type="match status" value="1"/>
</dbReference>
<feature type="domain" description="EF-hand" evidence="11">
    <location>
        <begin position="7533"/>
        <end position="7568"/>
    </location>
</feature>
<dbReference type="Pfam" id="PF21097">
    <property type="entry name" value="SR_plectin_7"/>
    <property type="match status" value="1"/>
</dbReference>
<feature type="compositionally biased region" description="Polar residues" evidence="8">
    <location>
        <begin position="7674"/>
        <end position="7686"/>
    </location>
</feature>
<feature type="signal peptide" evidence="9">
    <location>
        <begin position="1"/>
        <end position="28"/>
    </location>
</feature>
<dbReference type="SUPFAM" id="SSF47576">
    <property type="entry name" value="Calponin-homology domain, CH-domain"/>
    <property type="match status" value="1"/>
</dbReference>
<feature type="region of interest" description="Disordered" evidence="8">
    <location>
        <begin position="4643"/>
        <end position="4669"/>
    </location>
</feature>
<feature type="domain" description="EF-hand" evidence="11">
    <location>
        <begin position="7497"/>
        <end position="7532"/>
    </location>
</feature>
<feature type="domain" description="GAR" evidence="12">
    <location>
        <begin position="7572"/>
        <end position="7644"/>
    </location>
</feature>
<evidence type="ECO:0000256" key="2">
    <source>
        <dbReference type="ARBA" id="ARBA00022490"/>
    </source>
</evidence>
<feature type="compositionally biased region" description="Polar residues" evidence="8">
    <location>
        <begin position="7912"/>
        <end position="7921"/>
    </location>
</feature>
<dbReference type="Pfam" id="PF21019">
    <property type="entry name" value="Spectrin_3"/>
    <property type="match status" value="1"/>
</dbReference>
<dbReference type="Pfam" id="PF13499">
    <property type="entry name" value="EF-hand_7"/>
    <property type="match status" value="1"/>
</dbReference>
<dbReference type="SUPFAM" id="SSF75399">
    <property type="entry name" value="Plakin repeat"/>
    <property type="match status" value="16"/>
</dbReference>
<evidence type="ECO:0000256" key="1">
    <source>
        <dbReference type="ARBA" id="ARBA00004245"/>
    </source>
</evidence>
<feature type="region of interest" description="Disordered" evidence="8">
    <location>
        <begin position="7662"/>
        <end position="7860"/>
    </location>
</feature>
<dbReference type="InterPro" id="IPR001101">
    <property type="entry name" value="Plectin_repeat"/>
</dbReference>
<dbReference type="Pfam" id="PF17902">
    <property type="entry name" value="SH3_10"/>
    <property type="match status" value="1"/>
</dbReference>
<keyword evidence="7" id="KW-0175">Coiled coil</keyword>
<dbReference type="Pfam" id="PF02187">
    <property type="entry name" value="GAS2"/>
    <property type="match status" value="1"/>
</dbReference>
<feature type="compositionally biased region" description="Polar residues" evidence="8">
    <location>
        <begin position="7873"/>
        <end position="7888"/>
    </location>
</feature>
<evidence type="ECO:0000256" key="4">
    <source>
        <dbReference type="ARBA" id="ARBA00022737"/>
    </source>
</evidence>
<evidence type="ECO:0000259" key="10">
    <source>
        <dbReference type="PROSITE" id="PS50021"/>
    </source>
</evidence>
<feature type="coiled-coil region" evidence="7">
    <location>
        <begin position="4131"/>
        <end position="4158"/>
    </location>
</feature>
<keyword evidence="3" id="KW-0597">Phosphoprotein</keyword>